<dbReference type="Pfam" id="PF11338">
    <property type="entry name" value="DUF3140"/>
    <property type="match status" value="1"/>
</dbReference>
<evidence type="ECO:0000313" key="2">
    <source>
        <dbReference type="EMBL" id="NAW13208.1"/>
    </source>
</evidence>
<feature type="compositionally biased region" description="Basic residues" evidence="1">
    <location>
        <begin position="31"/>
        <end position="41"/>
    </location>
</feature>
<organism evidence="2 3">
    <name type="scientific">Halomonas icarae</name>
    <dbReference type="NCBI Taxonomy" id="2691040"/>
    <lineage>
        <taxon>Bacteria</taxon>
        <taxon>Pseudomonadati</taxon>
        <taxon>Pseudomonadota</taxon>
        <taxon>Gammaproteobacteria</taxon>
        <taxon>Oceanospirillales</taxon>
        <taxon>Halomonadaceae</taxon>
        <taxon>Halomonas</taxon>
    </lineage>
</organism>
<evidence type="ECO:0000313" key="3">
    <source>
        <dbReference type="Proteomes" id="UP000448235"/>
    </source>
</evidence>
<dbReference type="EMBL" id="WUTS01000001">
    <property type="protein sequence ID" value="NAW13208.1"/>
    <property type="molecule type" value="Genomic_DNA"/>
</dbReference>
<name>A0A7X4W1Z6_9GAMM</name>
<dbReference type="Proteomes" id="UP000448235">
    <property type="component" value="Unassembled WGS sequence"/>
</dbReference>
<dbReference type="AlphaFoldDB" id="A0A7X4W1Z6"/>
<sequence>MSPAELGDWLETDESKGVGDSSGGESTGHASGRKILKIKKTNKGDLTRPGGHCYWARSHQPFNQRLTCRQYPIPSD</sequence>
<comment type="caution">
    <text evidence="2">The sequence shown here is derived from an EMBL/GenBank/DDBJ whole genome shotgun (WGS) entry which is preliminary data.</text>
</comment>
<reference evidence="2 3" key="1">
    <citation type="submission" date="2019-12" db="EMBL/GenBank/DDBJ databases">
        <title>Draft genome sequencing of Halomonas icarensis D1-1.</title>
        <authorList>
            <person name="Pandiyan K."/>
            <person name="Kushwaha P."/>
            <person name="Gowdham M."/>
            <person name="Chakdar H."/>
            <person name="Singh A."/>
            <person name="Kumar M."/>
            <person name="Saxena A.K."/>
        </authorList>
    </citation>
    <scope>NUCLEOTIDE SEQUENCE [LARGE SCALE GENOMIC DNA]</scope>
    <source>
        <strain evidence="2 3">D1-1</strain>
    </source>
</reference>
<accession>A0A7X4W1Z6</accession>
<keyword evidence="3" id="KW-1185">Reference proteome</keyword>
<protein>
    <submittedName>
        <fullName evidence="2">DUF3140 domain-containing protein</fullName>
    </submittedName>
</protein>
<feature type="region of interest" description="Disordered" evidence="1">
    <location>
        <begin position="1"/>
        <end position="48"/>
    </location>
</feature>
<evidence type="ECO:0000256" key="1">
    <source>
        <dbReference type="SAM" id="MobiDB-lite"/>
    </source>
</evidence>
<gene>
    <name evidence="2" type="ORF">GRB80_10155</name>
</gene>
<dbReference type="InterPro" id="IPR021487">
    <property type="entry name" value="DUF3140"/>
</dbReference>
<proteinExistence type="predicted"/>